<feature type="transmembrane region" description="Helical" evidence="1">
    <location>
        <begin position="122"/>
        <end position="155"/>
    </location>
</feature>
<keyword evidence="1" id="KW-0812">Transmembrane</keyword>
<keyword evidence="1" id="KW-0472">Membrane</keyword>
<dbReference type="OrthoDB" id="2040025at2"/>
<evidence type="ECO:0000256" key="1">
    <source>
        <dbReference type="SAM" id="Phobius"/>
    </source>
</evidence>
<dbReference type="eggNOG" id="ENOG50307MT">
    <property type="taxonomic scope" value="Bacteria"/>
</dbReference>
<dbReference type="Proteomes" id="UP000199820">
    <property type="component" value="Unassembled WGS sequence"/>
</dbReference>
<keyword evidence="4" id="KW-1185">Reference proteome</keyword>
<organism evidence="3 4">
    <name type="scientific">[Clostridium] aminophilum</name>
    <dbReference type="NCBI Taxonomy" id="1526"/>
    <lineage>
        <taxon>Bacteria</taxon>
        <taxon>Bacillati</taxon>
        <taxon>Bacillota</taxon>
        <taxon>Clostridia</taxon>
        <taxon>Lachnospirales</taxon>
        <taxon>Lachnospiraceae</taxon>
    </lineage>
</organism>
<feature type="transmembrane region" description="Helical" evidence="1">
    <location>
        <begin position="84"/>
        <end position="116"/>
    </location>
</feature>
<feature type="transmembrane region" description="Helical" evidence="1">
    <location>
        <begin position="12"/>
        <end position="32"/>
    </location>
</feature>
<dbReference type="RefSeq" id="WP_074648490.1">
    <property type="nucleotide sequence ID" value="NZ_FOIL01000004.1"/>
</dbReference>
<evidence type="ECO:0000313" key="4">
    <source>
        <dbReference type="Proteomes" id="UP000199820"/>
    </source>
</evidence>
<keyword evidence="1" id="KW-1133">Transmembrane helix</keyword>
<feature type="transmembrane region" description="Helical" evidence="1">
    <location>
        <begin position="44"/>
        <end position="63"/>
    </location>
</feature>
<evidence type="ECO:0000259" key="2">
    <source>
        <dbReference type="Pfam" id="PF07331"/>
    </source>
</evidence>
<dbReference type="Pfam" id="PF07331">
    <property type="entry name" value="TctB"/>
    <property type="match status" value="1"/>
</dbReference>
<gene>
    <name evidence="3" type="ORF">SAMN04487771_100474</name>
</gene>
<reference evidence="3 4" key="1">
    <citation type="submission" date="2016-10" db="EMBL/GenBank/DDBJ databases">
        <authorList>
            <person name="de Groot N.N."/>
        </authorList>
    </citation>
    <scope>NUCLEOTIDE SEQUENCE [LARGE SCALE GENOMIC DNA]</scope>
    <source>
        <strain evidence="3 4">KH1P1</strain>
    </source>
</reference>
<feature type="domain" description="DUF1468" evidence="2">
    <location>
        <begin position="12"/>
        <end position="148"/>
    </location>
</feature>
<dbReference type="STRING" id="1526.SAMN02910262_00438"/>
<evidence type="ECO:0000313" key="3">
    <source>
        <dbReference type="EMBL" id="SET07046.1"/>
    </source>
</evidence>
<proteinExistence type="predicted"/>
<sequence>MKFKIKTNLTAGLVMGIFSIVMLLIMPTQVRLPMWDSGAPSPRIIPGICLVGILICSVILLIQSLVFHKEHIYEFDWNNEKHELVLIAVLVLFVIGTSMIGFVPAGILAFCFIQWYEGERKPFIYIYTILFVFFVYWLFLNVFHVSLPAGLLSFLK</sequence>
<dbReference type="AlphaFoldDB" id="A0A1I0BJE8"/>
<accession>A0A1I0BJE8</accession>
<dbReference type="EMBL" id="FOIL01000004">
    <property type="protein sequence ID" value="SET07046.1"/>
    <property type="molecule type" value="Genomic_DNA"/>
</dbReference>
<protein>
    <submittedName>
        <fullName evidence="3">Tripartite tricarboxylate transporter TctB family protein</fullName>
    </submittedName>
</protein>
<name>A0A1I0BJE8_9FIRM</name>
<dbReference type="InterPro" id="IPR009936">
    <property type="entry name" value="DUF1468"/>
</dbReference>